<dbReference type="EMBL" id="VSKN01000001">
    <property type="protein sequence ID" value="TYC18041.1"/>
    <property type="molecule type" value="Genomic_DNA"/>
</dbReference>
<accession>A0ABY3MER9</accession>
<name>A0ABY3MER9_9FLAO</name>
<reference evidence="3 4" key="1">
    <citation type="submission" date="2019-08" db="EMBL/GenBank/DDBJ databases">
        <title>Genomes of Antarctic Bizionia species.</title>
        <authorList>
            <person name="Bowman J.P."/>
        </authorList>
    </citation>
    <scope>NUCLEOTIDE SEQUENCE [LARGE SCALE GENOMIC DNA]</scope>
    <source>
        <strain evidence="3 4">IC164</strain>
    </source>
</reference>
<gene>
    <name evidence="3" type="ORF">ES677_01295</name>
</gene>
<proteinExistence type="predicted"/>
<evidence type="ECO:0000313" key="4">
    <source>
        <dbReference type="Proteomes" id="UP000323621"/>
    </source>
</evidence>
<keyword evidence="1" id="KW-0732">Signal</keyword>
<evidence type="ECO:0000256" key="1">
    <source>
        <dbReference type="ARBA" id="ARBA00022729"/>
    </source>
</evidence>
<keyword evidence="4" id="KW-1185">Reference proteome</keyword>
<comment type="caution">
    <text evidence="3">The sequence shown here is derived from an EMBL/GenBank/DDBJ whole genome shotgun (WGS) entry which is preliminary data.</text>
</comment>
<evidence type="ECO:0000259" key="2">
    <source>
        <dbReference type="Pfam" id="PF26628"/>
    </source>
</evidence>
<dbReference type="RefSeq" id="WP_148380193.1">
    <property type="nucleotide sequence ID" value="NZ_VSKN01000001.1"/>
</dbReference>
<organism evidence="3 4">
    <name type="scientific">Bizionia gelidisalsuginis</name>
    <dbReference type="NCBI Taxonomy" id="291188"/>
    <lineage>
        <taxon>Bacteria</taxon>
        <taxon>Pseudomonadati</taxon>
        <taxon>Bacteroidota</taxon>
        <taxon>Flavobacteriia</taxon>
        <taxon>Flavobacteriales</taxon>
        <taxon>Flavobacteriaceae</taxon>
        <taxon>Bizionia</taxon>
    </lineage>
</organism>
<dbReference type="InterPro" id="IPR058515">
    <property type="entry name" value="DUF8202"/>
</dbReference>
<evidence type="ECO:0000313" key="3">
    <source>
        <dbReference type="EMBL" id="TYC18041.1"/>
    </source>
</evidence>
<feature type="domain" description="DUF8202" evidence="2">
    <location>
        <begin position="216"/>
        <end position="396"/>
    </location>
</feature>
<sequence length="889" mass="101006">MRITFLFLMSFIFSHTSIKAQNYPGGVTGAEVWYMGDWEDINNSEFVNSAQTDIKIKRCGEHFEKGLFNFNPSIFSEKLCLEYRAPLENSTGRNAFFVGEPYEQELSFSHLATFWRSDFIQNDSIIRNFIDLNNENVFSDRLYANYSSDKNANLNFYHTNNYNIDKKFKSYGQEGETSFFIGKPKVIILDENYEDSFFRGRFPEFLSFPRELSDNERNRVESYLALKYGLTLNNETSYLNSKNLIFWDKSNNDLFANRIFGFGKDLTSGLNQLQSESTHLKNHLISAIDEISETNMEKQTTINLDDNHFLVFGDNKGEPFFIKENSNRIAFWEKVWLAQRTGKNMDTSPIHFKLFLTSEVKAYLQSRPDNVLWLMQDKFIGNDEVSDFNNQNVEYYVGNVNLEEGFAYFTDIYFDSDFSIYDQFTFGSGPEMIVQAQVKGCKSDKLEVVLDITGGKPYYHIVVEYPDGTDEYDTSENSFTFLGEVGVTYHITVYDEQGVVSQVDITAQGWDFSLDLGPDQYLNASQTEIVLDASQGIEDPDATYAWYLDGILLNETGSSIIVTDMGTYEVIVNSGDLSCSVSDRIEVINRGFTASVSIIQGCGNEYNNGINISINGGVPPFTTVIQSNQSSTNYVHNNSILISDLANELYSITITDSEGANYMESIEFFIQNFELDLITQIEYMTNASIYYPGDFGYPNNQYNYPHISTGEDYTLDASLLISGQNVEYKWTINDILISEQPIISFSSDNGNYCTQVPYTSNFHPIVTVEVFDSASGCFLTESFSFKGYCPNNNYDIPQSLNEIKDLISLKTKVYPNPSEPNTTFSYQLIGSEQFDGTVEIFTVTGARLYSLEITGDSNYTLPFNLQSAGMYVIRTSSSLGVKIDKVIIE</sequence>
<dbReference type="NCBIfam" id="TIGR04183">
    <property type="entry name" value="Por_Secre_tail"/>
    <property type="match status" value="1"/>
</dbReference>
<dbReference type="Pfam" id="PF26628">
    <property type="entry name" value="DUF8202"/>
    <property type="match status" value="1"/>
</dbReference>
<dbReference type="Proteomes" id="UP000323621">
    <property type="component" value="Unassembled WGS sequence"/>
</dbReference>
<protein>
    <submittedName>
        <fullName evidence="3">T9SS type A sorting domain-containing protein</fullName>
    </submittedName>
</protein>
<dbReference type="InterPro" id="IPR026444">
    <property type="entry name" value="Secre_tail"/>
</dbReference>